<accession>A0A1G7MUX6</accession>
<dbReference type="InterPro" id="IPR011050">
    <property type="entry name" value="Pectin_lyase_fold/virulence"/>
</dbReference>
<dbReference type="SUPFAM" id="SSF51126">
    <property type="entry name" value="Pectin lyase-like"/>
    <property type="match status" value="1"/>
</dbReference>
<feature type="chain" id="PRO_5011678120" description="Right handed beta helix region" evidence="2">
    <location>
        <begin position="20"/>
        <end position="347"/>
    </location>
</feature>
<evidence type="ECO:0000256" key="1">
    <source>
        <dbReference type="SAM" id="MobiDB-lite"/>
    </source>
</evidence>
<reference evidence="4" key="1">
    <citation type="submission" date="2016-10" db="EMBL/GenBank/DDBJ databases">
        <authorList>
            <person name="Varghese N."/>
            <person name="Submissions S."/>
        </authorList>
    </citation>
    <scope>NUCLEOTIDE SEQUENCE [LARGE SCALE GENOMIC DNA]</scope>
    <source>
        <strain evidence="4">DSM 44268</strain>
    </source>
</reference>
<dbReference type="InterPro" id="IPR012334">
    <property type="entry name" value="Pectin_lyas_fold"/>
</dbReference>
<evidence type="ECO:0000313" key="4">
    <source>
        <dbReference type="Proteomes" id="UP000199406"/>
    </source>
</evidence>
<protein>
    <recommendedName>
        <fullName evidence="5">Right handed beta helix region</fullName>
    </recommendedName>
</protein>
<dbReference type="STRING" id="1550231.SAMN05660662_2934"/>
<dbReference type="Proteomes" id="UP000199406">
    <property type="component" value="Unassembled WGS sequence"/>
</dbReference>
<dbReference type="Gene3D" id="2.160.20.10">
    <property type="entry name" value="Single-stranded right-handed beta-helix, Pectin lyase-like"/>
    <property type="match status" value="1"/>
</dbReference>
<sequence>MRRIALVGLAAVFMVTACGSDDEPNRSPGATAASESAAPTPSESTAPTPSESAAPTPSESAAPTPSESAAPTSSESAAPTDLDGTREYGDLVEPQQSKRARGGPENTGHRVGALADSDLVTIKPGERHVGKRFTKPVRMTGGAAVDSYFAAGLLVLPGDPVNVSWSTIRGGLGVSSHTGGRFSNLDIRDLPHDGLHITSDRGQLARDLVFDTCWVHGFQPAAGAHADGIQIRGVDGLTLANCTLDLGPWAHGPDGRDALNAAFFTENANGGASNVRLRNSYLNGGGITWRSGGAVAGAFEVTDCDFGPDWRYAVQYSAGDRKGSLPTLQKGNRYLDKDGTWKPLILV</sequence>
<evidence type="ECO:0000256" key="2">
    <source>
        <dbReference type="SAM" id="SignalP"/>
    </source>
</evidence>
<feature type="compositionally biased region" description="Low complexity" evidence="1">
    <location>
        <begin position="27"/>
        <end position="80"/>
    </location>
</feature>
<gene>
    <name evidence="3" type="ORF">SAMN05660662_2934</name>
</gene>
<feature type="region of interest" description="Disordered" evidence="1">
    <location>
        <begin position="19"/>
        <end position="116"/>
    </location>
</feature>
<name>A0A1G7MUX6_9ACTN</name>
<keyword evidence="4" id="KW-1185">Reference proteome</keyword>
<dbReference type="RefSeq" id="WP_091767997.1">
    <property type="nucleotide sequence ID" value="NZ_FNBT01000005.1"/>
</dbReference>
<dbReference type="EMBL" id="FNBT01000005">
    <property type="protein sequence ID" value="SDF65466.1"/>
    <property type="molecule type" value="Genomic_DNA"/>
</dbReference>
<keyword evidence="2" id="KW-0732">Signal</keyword>
<proteinExistence type="predicted"/>
<dbReference type="AlphaFoldDB" id="A0A1G7MUX6"/>
<dbReference type="PROSITE" id="PS51257">
    <property type="entry name" value="PROKAR_LIPOPROTEIN"/>
    <property type="match status" value="1"/>
</dbReference>
<feature type="signal peptide" evidence="2">
    <location>
        <begin position="1"/>
        <end position="19"/>
    </location>
</feature>
<evidence type="ECO:0008006" key="5">
    <source>
        <dbReference type="Google" id="ProtNLM"/>
    </source>
</evidence>
<evidence type="ECO:0000313" key="3">
    <source>
        <dbReference type="EMBL" id="SDF65466.1"/>
    </source>
</evidence>
<organism evidence="3 4">
    <name type="scientific">Blastococcus aurantiacus</name>
    <dbReference type="NCBI Taxonomy" id="1550231"/>
    <lineage>
        <taxon>Bacteria</taxon>
        <taxon>Bacillati</taxon>
        <taxon>Actinomycetota</taxon>
        <taxon>Actinomycetes</taxon>
        <taxon>Geodermatophilales</taxon>
        <taxon>Geodermatophilaceae</taxon>
        <taxon>Blastococcus</taxon>
    </lineage>
</organism>